<keyword evidence="2" id="KW-1185">Reference proteome</keyword>
<dbReference type="Proteomes" id="UP001168552">
    <property type="component" value="Unassembled WGS sequence"/>
</dbReference>
<name>A0ABT8F570_9BACT</name>
<organism evidence="1 2">
    <name type="scientific">Shiella aurantiaca</name>
    <dbReference type="NCBI Taxonomy" id="3058365"/>
    <lineage>
        <taxon>Bacteria</taxon>
        <taxon>Pseudomonadati</taxon>
        <taxon>Bacteroidota</taxon>
        <taxon>Cytophagia</taxon>
        <taxon>Cytophagales</taxon>
        <taxon>Shiellaceae</taxon>
        <taxon>Shiella</taxon>
    </lineage>
</organism>
<dbReference type="EMBL" id="JAUHJS010000003">
    <property type="protein sequence ID" value="MDN4165371.1"/>
    <property type="molecule type" value="Genomic_DNA"/>
</dbReference>
<gene>
    <name evidence="1" type="ORF">QWY31_07650</name>
</gene>
<evidence type="ECO:0000313" key="2">
    <source>
        <dbReference type="Proteomes" id="UP001168552"/>
    </source>
</evidence>
<proteinExistence type="predicted"/>
<comment type="caution">
    <text evidence="1">The sequence shown here is derived from an EMBL/GenBank/DDBJ whole genome shotgun (WGS) entry which is preliminary data.</text>
</comment>
<accession>A0ABT8F570</accession>
<evidence type="ECO:0000313" key="1">
    <source>
        <dbReference type="EMBL" id="MDN4165371.1"/>
    </source>
</evidence>
<reference evidence="1" key="1">
    <citation type="submission" date="2023-06" db="EMBL/GenBank/DDBJ databases">
        <title>Cytophagales bacterium Strain LB-30, isolated from soil.</title>
        <authorList>
            <person name="Liu B."/>
        </authorList>
    </citation>
    <scope>NUCLEOTIDE SEQUENCE</scope>
    <source>
        <strain evidence="1">LB-30</strain>
    </source>
</reference>
<protein>
    <recommendedName>
        <fullName evidence="3">DUF3313 domain-containing protein</fullName>
    </recommendedName>
</protein>
<sequence>MKRKPIYLALLIALGVLIYLPASAQLGKKQIMAKGFKTKEFAKAPKRVFIHDFSVYHHVFESATATVSGASAKLSIALEDLTPEVLMEISEESYQYLVKQLTDKGYEIVTAEEAQKAPFFSDWTMKSGGQLNTGNMPGYVNAVPPSMKYFVPGETKSGREKETFVDKSHIISQDLGDALVLQASYIFKAFDMDSKGGVYRNTAKVEVKTNPRMTTVLVQDGMKQIIKQPTMSLTYGKNLSAGKAGFSANMTKEYELNPAIFDGESVKPSEVSGESTFTGLFYSRSDKVKALKVHCDVELYKQETKKALREYIDYFMLESGL</sequence>
<dbReference type="RefSeq" id="WP_320003896.1">
    <property type="nucleotide sequence ID" value="NZ_JAUHJS010000003.1"/>
</dbReference>
<evidence type="ECO:0008006" key="3">
    <source>
        <dbReference type="Google" id="ProtNLM"/>
    </source>
</evidence>